<evidence type="ECO:0000256" key="3">
    <source>
        <dbReference type="ARBA" id="ARBA00023315"/>
    </source>
</evidence>
<dbReference type="GO" id="GO:0006654">
    <property type="term" value="P:phosphatidic acid biosynthetic process"/>
    <property type="evidence" value="ECO:0007669"/>
    <property type="project" value="TreeGrafter"/>
</dbReference>
<name>A0A382FEN4_9ZZZZ</name>
<feature type="domain" description="Phospholipid/glycerol acyltransferase" evidence="4">
    <location>
        <begin position="23"/>
        <end position="138"/>
    </location>
</feature>
<organism evidence="5">
    <name type="scientific">marine metagenome</name>
    <dbReference type="NCBI Taxonomy" id="408172"/>
    <lineage>
        <taxon>unclassified sequences</taxon>
        <taxon>metagenomes</taxon>
        <taxon>ecological metagenomes</taxon>
    </lineage>
</organism>
<gene>
    <name evidence="5" type="ORF">METZ01_LOCUS214274</name>
</gene>
<reference evidence="5" key="1">
    <citation type="submission" date="2018-05" db="EMBL/GenBank/DDBJ databases">
        <authorList>
            <person name="Lanie J.A."/>
            <person name="Ng W.-L."/>
            <person name="Kazmierczak K.M."/>
            <person name="Andrzejewski T.M."/>
            <person name="Davidsen T.M."/>
            <person name="Wayne K.J."/>
            <person name="Tettelin H."/>
            <person name="Glass J.I."/>
            <person name="Rusch D."/>
            <person name="Podicherti R."/>
            <person name="Tsui H.-C.T."/>
            <person name="Winkler M.E."/>
        </authorList>
    </citation>
    <scope>NUCLEOTIDE SEQUENCE</scope>
</reference>
<dbReference type="InterPro" id="IPR002123">
    <property type="entry name" value="Plipid/glycerol_acylTrfase"/>
</dbReference>
<dbReference type="AlphaFoldDB" id="A0A382FEN4"/>
<dbReference type="InterPro" id="IPR004552">
    <property type="entry name" value="AGP_acyltrans"/>
</dbReference>
<keyword evidence="3" id="KW-0012">Acyltransferase</keyword>
<dbReference type="PANTHER" id="PTHR10434:SF11">
    <property type="entry name" value="1-ACYL-SN-GLYCEROL-3-PHOSPHATE ACYLTRANSFERASE"/>
    <property type="match status" value="1"/>
</dbReference>
<dbReference type="CDD" id="cd07989">
    <property type="entry name" value="LPLAT_AGPAT-like"/>
    <property type="match status" value="1"/>
</dbReference>
<sequence length="194" mass="21444">MLWVAGVKVVVENLGVISEETPQIIVANHVSWYDVFALAANVPGEYLFVAKKEVKRFPILAQAITACGHIYIDRRDHQSALDSLEAIRKRLAQTNPTVIMFPEGTRSATGELQRFKKGAFVLALQAQADIVPVAISGSGDIMNKSSMRIYPGTITVRFGEPIPVDLLTMENRDQLIRDTREVLLDLLAVDPESN</sequence>
<evidence type="ECO:0000256" key="1">
    <source>
        <dbReference type="ARBA" id="ARBA00008655"/>
    </source>
</evidence>
<dbReference type="SMART" id="SM00563">
    <property type="entry name" value="PlsC"/>
    <property type="match status" value="1"/>
</dbReference>
<accession>A0A382FEN4</accession>
<dbReference type="NCBIfam" id="TIGR00530">
    <property type="entry name" value="AGP_acyltrn"/>
    <property type="match status" value="1"/>
</dbReference>
<dbReference type="EMBL" id="UINC01049527">
    <property type="protein sequence ID" value="SVB61420.1"/>
    <property type="molecule type" value="Genomic_DNA"/>
</dbReference>
<proteinExistence type="inferred from homology"/>
<dbReference type="Pfam" id="PF01553">
    <property type="entry name" value="Acyltransferase"/>
    <property type="match status" value="1"/>
</dbReference>
<comment type="similarity">
    <text evidence="1">Belongs to the 1-acyl-sn-glycerol-3-phosphate acyltransferase family.</text>
</comment>
<protein>
    <recommendedName>
        <fullName evidence="4">Phospholipid/glycerol acyltransferase domain-containing protein</fullName>
    </recommendedName>
</protein>
<dbReference type="GO" id="GO:0016020">
    <property type="term" value="C:membrane"/>
    <property type="evidence" value="ECO:0007669"/>
    <property type="project" value="InterPro"/>
</dbReference>
<dbReference type="SUPFAM" id="SSF69593">
    <property type="entry name" value="Glycerol-3-phosphate (1)-acyltransferase"/>
    <property type="match status" value="1"/>
</dbReference>
<evidence type="ECO:0000256" key="2">
    <source>
        <dbReference type="ARBA" id="ARBA00022679"/>
    </source>
</evidence>
<keyword evidence="2" id="KW-0808">Transferase</keyword>
<dbReference type="PANTHER" id="PTHR10434">
    <property type="entry name" value="1-ACYL-SN-GLYCEROL-3-PHOSPHATE ACYLTRANSFERASE"/>
    <property type="match status" value="1"/>
</dbReference>
<evidence type="ECO:0000313" key="5">
    <source>
        <dbReference type="EMBL" id="SVB61420.1"/>
    </source>
</evidence>
<evidence type="ECO:0000259" key="4">
    <source>
        <dbReference type="SMART" id="SM00563"/>
    </source>
</evidence>
<dbReference type="GO" id="GO:0003841">
    <property type="term" value="F:1-acylglycerol-3-phosphate O-acyltransferase activity"/>
    <property type="evidence" value="ECO:0007669"/>
    <property type="project" value="InterPro"/>
</dbReference>